<evidence type="ECO:0000256" key="2">
    <source>
        <dbReference type="ARBA" id="ARBA00022448"/>
    </source>
</evidence>
<sequence>MDGEGTRRMGGRGVSRRGFLKMGGLAGAAVLGGGFAAGCGGGEESSGGAVEITLGFIPDEAGGLQTLLDRFNRENRGEIQVKWRQMPASSAEFFEQMQAELQSGRSTMDVIGGDVVWPAQFAANGYILDLSDRFTGEMQREYLEGPIQAVQYEGKTYGVPWFTDAGMFYYRTDLLEKSGFSEPPKTWDEMKSMSEKVRADSGTKFGFVFQGAQDEGGVVDALEHIWNAGGDVLDGDRVIIDSPESAEGLALRRSLITDGVAPQASGDYTTQESQASFTNGDVVFMRNWPFVHALLSDPETSRVKPGQVDIGALPVAGEGDTSFSGLGGWNFMVNATAEDKIEEIWAFIEFMSAPEQQQTFAIESARLPTLKSLYEDDEVLNKLPVARLGQEALQNTRPRPVSPVYSDMSLEMAEEFNAALKGEVSVDEALATLQRGLQDIADQA</sequence>
<dbReference type="Gene3D" id="3.40.190.10">
    <property type="entry name" value="Periplasmic binding protein-like II"/>
    <property type="match status" value="2"/>
</dbReference>
<proteinExistence type="inferred from homology"/>
<comment type="similarity">
    <text evidence="1">Belongs to the bacterial solute-binding protein 1 family.</text>
</comment>
<dbReference type="PROSITE" id="PS51318">
    <property type="entry name" value="TAT"/>
    <property type="match status" value="1"/>
</dbReference>
<dbReference type="InterPro" id="IPR006311">
    <property type="entry name" value="TAT_signal"/>
</dbReference>
<organism evidence="4">
    <name type="scientific">uncultured Rubrobacteraceae bacterium</name>
    <dbReference type="NCBI Taxonomy" id="349277"/>
    <lineage>
        <taxon>Bacteria</taxon>
        <taxon>Bacillati</taxon>
        <taxon>Actinomycetota</taxon>
        <taxon>Rubrobacteria</taxon>
        <taxon>Rubrobacterales</taxon>
        <taxon>Rubrobacteraceae</taxon>
        <taxon>environmental samples</taxon>
    </lineage>
</organism>
<dbReference type="PANTHER" id="PTHR43649">
    <property type="entry name" value="ARABINOSE-BINDING PROTEIN-RELATED"/>
    <property type="match status" value="1"/>
</dbReference>
<dbReference type="InterPro" id="IPR006059">
    <property type="entry name" value="SBP"/>
</dbReference>
<accession>A0A6J4QVH6</accession>
<dbReference type="CDD" id="cd14750">
    <property type="entry name" value="PBP2_TMBP"/>
    <property type="match status" value="1"/>
</dbReference>
<evidence type="ECO:0000256" key="1">
    <source>
        <dbReference type="ARBA" id="ARBA00008520"/>
    </source>
</evidence>
<evidence type="ECO:0000256" key="3">
    <source>
        <dbReference type="ARBA" id="ARBA00022729"/>
    </source>
</evidence>
<dbReference type="Pfam" id="PF01547">
    <property type="entry name" value="SBP_bac_1"/>
    <property type="match status" value="1"/>
</dbReference>
<reference evidence="4" key="1">
    <citation type="submission" date="2020-02" db="EMBL/GenBank/DDBJ databases">
        <authorList>
            <person name="Meier V. D."/>
        </authorList>
    </citation>
    <scope>NUCLEOTIDE SEQUENCE</scope>
    <source>
        <strain evidence="4">AVDCRST_MAG01</strain>
    </source>
</reference>
<keyword evidence="2" id="KW-0813">Transport</keyword>
<name>A0A6J4QVH6_9ACTN</name>
<dbReference type="InterPro" id="IPR050490">
    <property type="entry name" value="Bact_solute-bd_prot1"/>
</dbReference>
<dbReference type="SUPFAM" id="SSF53850">
    <property type="entry name" value="Periplasmic binding protein-like II"/>
    <property type="match status" value="1"/>
</dbReference>
<dbReference type="EMBL" id="CADCUW010000606">
    <property type="protein sequence ID" value="CAA9451866.1"/>
    <property type="molecule type" value="Genomic_DNA"/>
</dbReference>
<protein>
    <submittedName>
        <fullName evidence="4">Maltodextrin ABC transporter, substrate-binding protein MdxE</fullName>
    </submittedName>
</protein>
<dbReference type="PANTHER" id="PTHR43649:SF34">
    <property type="entry name" value="ABC TRANSPORTER PERIPLASMIC-BINDING PROTEIN YCJN-RELATED"/>
    <property type="match status" value="1"/>
</dbReference>
<keyword evidence="3" id="KW-0732">Signal</keyword>
<gene>
    <name evidence="4" type="ORF">AVDCRST_MAG01-01-4682</name>
</gene>
<dbReference type="AlphaFoldDB" id="A0A6J4QVH6"/>
<evidence type="ECO:0000313" key="4">
    <source>
        <dbReference type="EMBL" id="CAA9451866.1"/>
    </source>
</evidence>